<dbReference type="GO" id="GO:0006508">
    <property type="term" value="P:proteolysis"/>
    <property type="evidence" value="ECO:0007669"/>
    <property type="project" value="UniProtKB-KW"/>
</dbReference>
<protein>
    <submittedName>
        <fullName evidence="2">Protease complex subunit PrcB family protein</fullName>
    </submittedName>
</protein>
<proteinExistence type="predicted"/>
<evidence type="ECO:0000259" key="1">
    <source>
        <dbReference type="Pfam" id="PF14343"/>
    </source>
</evidence>
<dbReference type="EMBL" id="JACOOY010000004">
    <property type="protein sequence ID" value="MBC5664420.1"/>
    <property type="molecule type" value="Genomic_DNA"/>
</dbReference>
<accession>A0ABR7EUU4</accession>
<dbReference type="InterPro" id="IPR025748">
    <property type="entry name" value="PrcB_C_dom"/>
</dbReference>
<organism evidence="2 3">
    <name type="scientific">Dorea hominis</name>
    <dbReference type="NCBI Taxonomy" id="2763040"/>
    <lineage>
        <taxon>Bacteria</taxon>
        <taxon>Bacillati</taxon>
        <taxon>Bacillota</taxon>
        <taxon>Clostridia</taxon>
        <taxon>Lachnospirales</taxon>
        <taxon>Lachnospiraceae</taxon>
        <taxon>Dorea</taxon>
    </lineage>
</organism>
<keyword evidence="2" id="KW-0378">Hydrolase</keyword>
<comment type="caution">
    <text evidence="2">The sequence shown here is derived from an EMBL/GenBank/DDBJ whole genome shotgun (WGS) entry which is preliminary data.</text>
</comment>
<dbReference type="GO" id="GO:0008233">
    <property type="term" value="F:peptidase activity"/>
    <property type="evidence" value="ECO:0007669"/>
    <property type="project" value="UniProtKB-KW"/>
</dbReference>
<dbReference type="RefSeq" id="WP_186855447.1">
    <property type="nucleotide sequence ID" value="NZ_JACOOY010000004.1"/>
</dbReference>
<evidence type="ECO:0000313" key="2">
    <source>
        <dbReference type="EMBL" id="MBC5664420.1"/>
    </source>
</evidence>
<feature type="domain" description="PrcB C-terminal" evidence="1">
    <location>
        <begin position="69"/>
        <end position="126"/>
    </location>
</feature>
<evidence type="ECO:0000313" key="3">
    <source>
        <dbReference type="Proteomes" id="UP000647235"/>
    </source>
</evidence>
<name>A0ABR7EUU4_9FIRM</name>
<sequence length="135" mass="15886">MRKWLLCAGLVLCLWILCGCSIRKVDDTQKRKAVYENVRREEIPEECKKWIEEKKQEPFTLTYEDQGSLYLFCGYGRKKQDGYRVKVIKIEETSNTIFFQTELVGPKRGTVRKKKETYPYCVVKMKAGGKIVVFE</sequence>
<dbReference type="Pfam" id="PF14343">
    <property type="entry name" value="PrcB_C"/>
    <property type="match status" value="1"/>
</dbReference>
<keyword evidence="3" id="KW-1185">Reference proteome</keyword>
<keyword evidence="2" id="KW-0645">Protease</keyword>
<dbReference type="PROSITE" id="PS51257">
    <property type="entry name" value="PROKAR_LIPOPROTEIN"/>
    <property type="match status" value="1"/>
</dbReference>
<reference evidence="2 3" key="1">
    <citation type="submission" date="2020-08" db="EMBL/GenBank/DDBJ databases">
        <title>Genome public.</title>
        <authorList>
            <person name="Liu C."/>
            <person name="Sun Q."/>
        </authorList>
    </citation>
    <scope>NUCLEOTIDE SEQUENCE [LARGE SCALE GENOMIC DNA]</scope>
    <source>
        <strain evidence="2 3">NSJ-36</strain>
    </source>
</reference>
<dbReference type="Proteomes" id="UP000647235">
    <property type="component" value="Unassembled WGS sequence"/>
</dbReference>
<gene>
    <name evidence="2" type="ORF">H8S07_03855</name>
</gene>